<proteinExistence type="inferred from homology"/>
<dbReference type="GO" id="GO:0046872">
    <property type="term" value="F:metal ion binding"/>
    <property type="evidence" value="ECO:0007669"/>
    <property type="project" value="UniProtKB-KW"/>
</dbReference>
<dbReference type="Pfam" id="PF00173">
    <property type="entry name" value="Cyt-b5"/>
    <property type="match status" value="2"/>
</dbReference>
<dbReference type="SUPFAM" id="SSF55856">
    <property type="entry name" value="Cytochrome b5-like heme/steroid binding domain"/>
    <property type="match status" value="2"/>
</dbReference>
<feature type="domain" description="Cytochrome b5 heme-binding" evidence="7">
    <location>
        <begin position="154"/>
        <end position="248"/>
    </location>
</feature>
<evidence type="ECO:0000256" key="5">
    <source>
        <dbReference type="ARBA" id="ARBA00023004"/>
    </source>
</evidence>
<dbReference type="InterPro" id="IPR001199">
    <property type="entry name" value="Cyt_B5-like_heme/steroid-bd"/>
</dbReference>
<evidence type="ECO:0000256" key="3">
    <source>
        <dbReference type="ARBA" id="ARBA00022723"/>
    </source>
</evidence>
<evidence type="ECO:0000313" key="9">
    <source>
        <dbReference type="Proteomes" id="UP000243217"/>
    </source>
</evidence>
<keyword evidence="9" id="KW-1185">Reference proteome</keyword>
<dbReference type="FunFam" id="3.10.120.10:FF:000003">
    <property type="entry name" value="membrane-associated progesterone receptor component 1"/>
    <property type="match status" value="1"/>
</dbReference>
<comment type="caution">
    <text evidence="8">The sequence shown here is derived from an EMBL/GenBank/DDBJ whole genome shotgun (WGS) entry which is preliminary data.</text>
</comment>
<dbReference type="PANTHER" id="PTHR10281">
    <property type="entry name" value="MEMBRANE-ASSOCIATED PROGESTERONE RECEPTOR COMPONENT-RELATED"/>
    <property type="match status" value="1"/>
</dbReference>
<feature type="domain" description="Cytochrome b5 heme-binding" evidence="7">
    <location>
        <begin position="51"/>
        <end position="149"/>
    </location>
</feature>
<evidence type="ECO:0000256" key="2">
    <source>
        <dbReference type="ARBA" id="ARBA00022617"/>
    </source>
</evidence>
<reference evidence="8 9" key="1">
    <citation type="journal article" date="2014" name="Genome Biol. Evol.">
        <title>The secreted proteins of Achlya hypogyna and Thraustotheca clavata identify the ancestral oomycete secretome and reveal gene acquisitions by horizontal gene transfer.</title>
        <authorList>
            <person name="Misner I."/>
            <person name="Blouin N."/>
            <person name="Leonard G."/>
            <person name="Richards T.A."/>
            <person name="Lane C.E."/>
        </authorList>
    </citation>
    <scope>NUCLEOTIDE SEQUENCE [LARGE SCALE GENOMIC DNA]</scope>
    <source>
        <strain evidence="8 9">ATCC 34112</strain>
    </source>
</reference>
<gene>
    <name evidence="8" type="ORF">THRCLA_22379</name>
</gene>
<dbReference type="InterPro" id="IPR050577">
    <property type="entry name" value="MAPR/NEUFC/NENF-like"/>
</dbReference>
<dbReference type="GO" id="GO:0005783">
    <property type="term" value="C:endoplasmic reticulum"/>
    <property type="evidence" value="ECO:0007669"/>
    <property type="project" value="UniProtKB-SubCell"/>
</dbReference>
<dbReference type="OrthoDB" id="547796at2759"/>
<keyword evidence="3" id="KW-0479">Metal-binding</keyword>
<accession>A0A1V9Z3H5</accession>
<organism evidence="8 9">
    <name type="scientific">Thraustotheca clavata</name>
    <dbReference type="NCBI Taxonomy" id="74557"/>
    <lineage>
        <taxon>Eukaryota</taxon>
        <taxon>Sar</taxon>
        <taxon>Stramenopiles</taxon>
        <taxon>Oomycota</taxon>
        <taxon>Saprolegniomycetes</taxon>
        <taxon>Saprolegniales</taxon>
        <taxon>Achlyaceae</taxon>
        <taxon>Thraustotheca</taxon>
    </lineage>
</organism>
<dbReference type="Proteomes" id="UP000243217">
    <property type="component" value="Unassembled WGS sequence"/>
</dbReference>
<evidence type="ECO:0000259" key="7">
    <source>
        <dbReference type="SMART" id="SM01117"/>
    </source>
</evidence>
<evidence type="ECO:0000256" key="6">
    <source>
        <dbReference type="ARBA" id="ARBA00038357"/>
    </source>
</evidence>
<keyword evidence="2" id="KW-0349">Heme</keyword>
<keyword evidence="5" id="KW-0408">Iron</keyword>
<evidence type="ECO:0000313" key="8">
    <source>
        <dbReference type="EMBL" id="OQR92554.1"/>
    </source>
</evidence>
<name>A0A1V9Z3H5_9STRA</name>
<dbReference type="EMBL" id="JNBS01002317">
    <property type="protein sequence ID" value="OQR92554.1"/>
    <property type="molecule type" value="Genomic_DNA"/>
</dbReference>
<sequence length="249" mass="28022">MDMLTMENSLTIAIALLVVYIVHKVFTRQVVPPPPPPQPKPEVPKVQPKYFTLDELRTFNGENGQPIYLAIKGQVYDVSEKEDFYGPGGGYHLFAGREAGRALAKMSFEAADLDNTDVTDLNFMEKEVLNDWIVKFRDLNAYPQVGRVLEERDMTREELAKYTTLPIYVALRGVIYDVTIGGIEHYGPNGGYKLFAGNDASRALALMSFDAIHLENPHIDDLTETQDKTLSDWEAKFKTKYGVVGKLLD</sequence>
<evidence type="ECO:0000256" key="4">
    <source>
        <dbReference type="ARBA" id="ARBA00022824"/>
    </source>
</evidence>
<evidence type="ECO:0000256" key="1">
    <source>
        <dbReference type="ARBA" id="ARBA00004240"/>
    </source>
</evidence>
<dbReference type="AlphaFoldDB" id="A0A1V9Z3H5"/>
<dbReference type="PANTHER" id="PTHR10281:SF72">
    <property type="entry name" value="NEUDESIN"/>
    <property type="match status" value="1"/>
</dbReference>
<dbReference type="GO" id="GO:0016020">
    <property type="term" value="C:membrane"/>
    <property type="evidence" value="ECO:0007669"/>
    <property type="project" value="TreeGrafter"/>
</dbReference>
<comment type="similarity">
    <text evidence="6">Belongs to the cytochrome b5 family. MAPR subfamily.</text>
</comment>
<dbReference type="SMART" id="SM01117">
    <property type="entry name" value="Cyt-b5"/>
    <property type="match status" value="2"/>
</dbReference>
<dbReference type="InterPro" id="IPR036400">
    <property type="entry name" value="Cyt_B5-like_heme/steroid_sf"/>
</dbReference>
<protein>
    <submittedName>
        <fullName evidence="8">Heme/steroid binding domain-containing protein</fullName>
    </submittedName>
</protein>
<comment type="subcellular location">
    <subcellularLocation>
        <location evidence="1">Endoplasmic reticulum</location>
    </subcellularLocation>
</comment>
<dbReference type="STRING" id="74557.A0A1V9Z3H5"/>
<keyword evidence="4" id="KW-0256">Endoplasmic reticulum</keyword>
<dbReference type="Gene3D" id="3.10.120.10">
    <property type="entry name" value="Cytochrome b5-like heme/steroid binding domain"/>
    <property type="match status" value="2"/>
</dbReference>